<dbReference type="AlphaFoldDB" id="A0A5N6XKY0"/>
<dbReference type="Proteomes" id="UP000325945">
    <property type="component" value="Unassembled WGS sequence"/>
</dbReference>
<comment type="similarity">
    <text evidence="1">Belongs to the short-chain dehydrogenases/reductases (SDR) family.</text>
</comment>
<name>A0A5N6XKY0_9EURO</name>
<dbReference type="Gene3D" id="3.40.50.720">
    <property type="entry name" value="NAD(P)-binding Rossmann-like Domain"/>
    <property type="match status" value="1"/>
</dbReference>
<keyword evidence="4" id="KW-1185">Reference proteome</keyword>
<accession>A0A5N6XKY0</accession>
<reference evidence="4" key="1">
    <citation type="submission" date="2019-04" db="EMBL/GenBank/DDBJ databases">
        <title>Friends and foes A comparative genomics studyof 23 Aspergillus species from section Flavi.</title>
        <authorList>
            <consortium name="DOE Joint Genome Institute"/>
            <person name="Kjaerbolling I."/>
            <person name="Vesth T."/>
            <person name="Frisvad J.C."/>
            <person name="Nybo J.L."/>
            <person name="Theobald S."/>
            <person name="Kildgaard S."/>
            <person name="Isbrandt T."/>
            <person name="Kuo A."/>
            <person name="Sato A."/>
            <person name="Lyhne E.K."/>
            <person name="Kogle M.E."/>
            <person name="Wiebenga A."/>
            <person name="Kun R.S."/>
            <person name="Lubbers R.J."/>
            <person name="Makela M.R."/>
            <person name="Barry K."/>
            <person name="Chovatia M."/>
            <person name="Clum A."/>
            <person name="Daum C."/>
            <person name="Haridas S."/>
            <person name="He G."/>
            <person name="LaButti K."/>
            <person name="Lipzen A."/>
            <person name="Mondo S."/>
            <person name="Riley R."/>
            <person name="Salamov A."/>
            <person name="Simmons B.A."/>
            <person name="Magnuson J.K."/>
            <person name="Henrissat B."/>
            <person name="Mortensen U.H."/>
            <person name="Larsen T.O."/>
            <person name="Devries R.P."/>
            <person name="Grigoriev I.V."/>
            <person name="Machida M."/>
            <person name="Baker S.E."/>
            <person name="Andersen M.R."/>
        </authorList>
    </citation>
    <scope>NUCLEOTIDE SEQUENCE [LARGE SCALE GENOMIC DNA]</scope>
    <source>
        <strain evidence="4">CBS 130017</strain>
    </source>
</reference>
<evidence type="ECO:0000256" key="1">
    <source>
        <dbReference type="ARBA" id="ARBA00006484"/>
    </source>
</evidence>
<evidence type="ECO:0008006" key="5">
    <source>
        <dbReference type="Google" id="ProtNLM"/>
    </source>
</evidence>
<evidence type="ECO:0000313" key="4">
    <source>
        <dbReference type="Proteomes" id="UP000325945"/>
    </source>
</evidence>
<dbReference type="Pfam" id="PF00106">
    <property type="entry name" value="adh_short"/>
    <property type="match status" value="1"/>
</dbReference>
<organism evidence="3 4">
    <name type="scientific">Aspergillus sergii</name>
    <dbReference type="NCBI Taxonomy" id="1034303"/>
    <lineage>
        <taxon>Eukaryota</taxon>
        <taxon>Fungi</taxon>
        <taxon>Dikarya</taxon>
        <taxon>Ascomycota</taxon>
        <taxon>Pezizomycotina</taxon>
        <taxon>Eurotiomycetes</taxon>
        <taxon>Eurotiomycetidae</taxon>
        <taxon>Eurotiales</taxon>
        <taxon>Aspergillaceae</taxon>
        <taxon>Aspergillus</taxon>
        <taxon>Aspergillus subgen. Circumdati</taxon>
    </lineage>
</organism>
<evidence type="ECO:0000256" key="2">
    <source>
        <dbReference type="ARBA" id="ARBA00023002"/>
    </source>
</evidence>
<dbReference type="SUPFAM" id="SSF51735">
    <property type="entry name" value="NAD(P)-binding Rossmann-fold domains"/>
    <property type="match status" value="1"/>
</dbReference>
<dbReference type="PRINTS" id="PR00081">
    <property type="entry name" value="GDHRDH"/>
</dbReference>
<gene>
    <name evidence="3" type="ORF">BDV39DRAFT_198845</name>
</gene>
<evidence type="ECO:0000313" key="3">
    <source>
        <dbReference type="EMBL" id="KAE8333937.1"/>
    </source>
</evidence>
<dbReference type="InterPro" id="IPR002347">
    <property type="entry name" value="SDR_fam"/>
</dbReference>
<dbReference type="PANTHER" id="PTHR43976:SF16">
    <property type="entry name" value="SHORT-CHAIN DEHYDROGENASE_REDUCTASE FAMILY PROTEIN"/>
    <property type="match status" value="1"/>
</dbReference>
<sequence length="124" mass="13529">MLVVYVSKAVLPILRQHGSGHIFQISSVGGRRGVPGLWAYQSAKWVLGGFSTVLAREVAPLGINVIVVEPGGMKTDSAGSSMKISQVSKPYESTVGYGRYASEEFRKGTIHIKQGCKHYYWVVE</sequence>
<keyword evidence="2" id="KW-0560">Oxidoreductase</keyword>
<protein>
    <recommendedName>
        <fullName evidence="5">NAD(P)-binding protein</fullName>
    </recommendedName>
</protein>
<proteinExistence type="inferred from homology"/>
<dbReference type="GO" id="GO:0016491">
    <property type="term" value="F:oxidoreductase activity"/>
    <property type="evidence" value="ECO:0007669"/>
    <property type="project" value="UniProtKB-KW"/>
</dbReference>
<dbReference type="EMBL" id="ML741761">
    <property type="protein sequence ID" value="KAE8333937.1"/>
    <property type="molecule type" value="Genomic_DNA"/>
</dbReference>
<dbReference type="InterPro" id="IPR051911">
    <property type="entry name" value="SDR_oxidoreductase"/>
</dbReference>
<dbReference type="InterPro" id="IPR036291">
    <property type="entry name" value="NAD(P)-bd_dom_sf"/>
</dbReference>
<dbReference type="PANTHER" id="PTHR43976">
    <property type="entry name" value="SHORT CHAIN DEHYDROGENASE"/>
    <property type="match status" value="1"/>
</dbReference>